<dbReference type="Proteomes" id="UP000199706">
    <property type="component" value="Unassembled WGS sequence"/>
</dbReference>
<dbReference type="OrthoDB" id="104167at2"/>
<dbReference type="Pfam" id="PF13175">
    <property type="entry name" value="AAA_15"/>
    <property type="match status" value="1"/>
</dbReference>
<organism evidence="2 3">
    <name type="scientific">Paraburkholderia phenazinium</name>
    <dbReference type="NCBI Taxonomy" id="60549"/>
    <lineage>
        <taxon>Bacteria</taxon>
        <taxon>Pseudomonadati</taxon>
        <taxon>Pseudomonadota</taxon>
        <taxon>Betaproteobacteria</taxon>
        <taxon>Burkholderiales</taxon>
        <taxon>Burkholderiaceae</taxon>
        <taxon>Paraburkholderia</taxon>
    </lineage>
</organism>
<feature type="domain" description="Endonuclease GajA/Old nuclease/RecF-like AAA" evidence="1">
    <location>
        <begin position="1"/>
        <end position="44"/>
    </location>
</feature>
<sequence>MKFDKVRLTNYRCHRDLEACFTPNFNVLIGVNGSGKTSLLRAIAETFSGFIHFAALGTTLIPHSRPTRFALNGSKQEAA</sequence>
<dbReference type="InterPro" id="IPR027417">
    <property type="entry name" value="P-loop_NTPase"/>
</dbReference>
<evidence type="ECO:0000313" key="2">
    <source>
        <dbReference type="EMBL" id="SDH61091.1"/>
    </source>
</evidence>
<name>A0A1G8DU20_9BURK</name>
<accession>A0A1G8DU20</accession>
<protein>
    <submittedName>
        <fullName evidence="2">AAA ATPase domain-containing protein</fullName>
    </submittedName>
</protein>
<proteinExistence type="predicted"/>
<dbReference type="AlphaFoldDB" id="A0A1G8DU20"/>
<dbReference type="SUPFAM" id="SSF52540">
    <property type="entry name" value="P-loop containing nucleoside triphosphate hydrolases"/>
    <property type="match status" value="1"/>
</dbReference>
<dbReference type="Gene3D" id="3.40.50.300">
    <property type="entry name" value="P-loop containing nucleotide triphosphate hydrolases"/>
    <property type="match status" value="1"/>
</dbReference>
<dbReference type="InterPro" id="IPR041685">
    <property type="entry name" value="AAA_GajA/Old/RecF-like"/>
</dbReference>
<reference evidence="2 3" key="1">
    <citation type="submission" date="2016-10" db="EMBL/GenBank/DDBJ databases">
        <authorList>
            <person name="de Groot N.N."/>
        </authorList>
    </citation>
    <scope>NUCLEOTIDE SEQUENCE [LARGE SCALE GENOMIC DNA]</scope>
    <source>
        <strain evidence="2 3">LMG 2247</strain>
    </source>
</reference>
<gene>
    <name evidence="2" type="ORF">SAMN05216466_111160</name>
</gene>
<evidence type="ECO:0000259" key="1">
    <source>
        <dbReference type="Pfam" id="PF13175"/>
    </source>
</evidence>
<evidence type="ECO:0000313" key="3">
    <source>
        <dbReference type="Proteomes" id="UP000199706"/>
    </source>
</evidence>
<dbReference type="RefSeq" id="WP_090686999.1">
    <property type="nucleotide sequence ID" value="NZ_CADERL010000017.1"/>
</dbReference>
<dbReference type="EMBL" id="FNCJ01000011">
    <property type="protein sequence ID" value="SDH61091.1"/>
    <property type="molecule type" value="Genomic_DNA"/>
</dbReference>